<dbReference type="AlphaFoldDB" id="A0A3S0SEL9"/>
<evidence type="ECO:0000313" key="1">
    <source>
        <dbReference type="EMBL" id="RUP77186.1"/>
    </source>
</evidence>
<reference evidence="1 2" key="1">
    <citation type="journal article" date="2019" name="Genome Biol. Evol.">
        <title>Toxin and genome evolution in a Drosophila defensive symbiosis.</title>
        <authorList>
            <person name="Ballinger M.J."/>
            <person name="Gawryluk R.M."/>
            <person name="Perlman S.J."/>
        </authorList>
    </citation>
    <scope>NUCLEOTIDE SEQUENCE [LARGE SCALE GENOMIC DNA]</scope>
    <source>
        <strain evidence="2">sNeo</strain>
    </source>
</reference>
<gene>
    <name evidence="1" type="ORF">D6D54_04195</name>
</gene>
<comment type="caution">
    <text evidence="1">The sequence shown here is derived from an EMBL/GenBank/DDBJ whole genome shotgun (WGS) entry which is preliminary data.</text>
</comment>
<accession>A0A3S0SEL9</accession>
<dbReference type="Proteomes" id="UP000274545">
    <property type="component" value="Unassembled WGS sequence"/>
</dbReference>
<organism evidence="1 2">
    <name type="scientific">Spiroplasma poulsonii</name>
    <dbReference type="NCBI Taxonomy" id="2138"/>
    <lineage>
        <taxon>Bacteria</taxon>
        <taxon>Bacillati</taxon>
        <taxon>Mycoplasmatota</taxon>
        <taxon>Mollicutes</taxon>
        <taxon>Entomoplasmatales</taxon>
        <taxon>Spiroplasmataceae</taxon>
        <taxon>Spiroplasma</taxon>
    </lineage>
</organism>
<name>A0A3S0SEL9_9MOLU</name>
<evidence type="ECO:0000313" key="2">
    <source>
        <dbReference type="Proteomes" id="UP000274545"/>
    </source>
</evidence>
<proteinExistence type="predicted"/>
<dbReference type="EMBL" id="RAHC01000003">
    <property type="protein sequence ID" value="RUP77186.1"/>
    <property type="molecule type" value="Genomic_DNA"/>
</dbReference>
<protein>
    <submittedName>
        <fullName evidence="1">Uncharacterized protein</fullName>
    </submittedName>
</protein>
<sequence length="75" mass="8473">MVFGTIPIKLIPTPFPLSYDGIFQIYHWAIRIAATMPATAAISGMAPNKEAITPPTEPKSFWMVVVKLWFKYKCE</sequence>